<dbReference type="SUPFAM" id="SSF49899">
    <property type="entry name" value="Concanavalin A-like lectins/glucanases"/>
    <property type="match status" value="1"/>
</dbReference>
<protein>
    <recommendedName>
        <fullName evidence="6">Legume lectin domain-containing protein</fullName>
    </recommendedName>
</protein>
<name>A0A1D8D605_CHLLM</name>
<proteinExistence type="predicted"/>
<evidence type="ECO:0000259" key="2">
    <source>
        <dbReference type="Pfam" id="PF00139"/>
    </source>
</evidence>
<dbReference type="Pfam" id="PF00139">
    <property type="entry name" value="Lectin_legB"/>
    <property type="match status" value="1"/>
</dbReference>
<evidence type="ECO:0000313" key="4">
    <source>
        <dbReference type="EMBL" id="AOS84084.1"/>
    </source>
</evidence>
<accession>A0A1D8D605</accession>
<evidence type="ECO:0008006" key="6">
    <source>
        <dbReference type="Google" id="ProtNLM"/>
    </source>
</evidence>
<dbReference type="RefSeq" id="WP_069810249.1">
    <property type="nucleotide sequence ID" value="NZ_CP017305.1"/>
</dbReference>
<dbReference type="PANTHER" id="PTHR32401">
    <property type="entry name" value="CONCANAVALIN A-LIKE LECTIN FAMILY PROTEIN"/>
    <property type="match status" value="1"/>
</dbReference>
<feature type="domain" description="Legume lectin" evidence="2">
    <location>
        <begin position="28"/>
        <end position="257"/>
    </location>
</feature>
<sequence>MKKLLAASITLLICLGFHHDADAETLINFNDFSSDSGYTLLGTAKKDGNKLQLVPSTINQVGGAFFNTPVTVSSFSTRFSFTFSNPGAGDGMMFVIKNPESSGSYKTTELGYTGEAIAYGDRYGVPGIRNSVGIEFDSHYNTTAGVTNDINGNHIGIDANGSMLSLAQVAVASDFNSANPWYAWVDYDGAILSVSVNQTGIQPATAMLSYGSIETPFVISDYTGSSTALVGFTASTGGAVQTTTLNSFGFDSVGTGEAVPEPSTLALLGTGAVFAGIASRRK</sequence>
<dbReference type="InterPro" id="IPR013320">
    <property type="entry name" value="ConA-like_dom_sf"/>
</dbReference>
<feature type="domain" description="Ice-binding protein C-terminal" evidence="3">
    <location>
        <begin position="258"/>
        <end position="282"/>
    </location>
</feature>
<gene>
    <name evidence="4" type="ORF">BIU88_08005</name>
</gene>
<dbReference type="Proteomes" id="UP000095185">
    <property type="component" value="Chromosome"/>
</dbReference>
<evidence type="ECO:0000256" key="1">
    <source>
        <dbReference type="SAM" id="SignalP"/>
    </source>
</evidence>
<keyword evidence="5" id="KW-1185">Reference proteome</keyword>
<dbReference type="InterPro" id="IPR001220">
    <property type="entry name" value="Legume_lectin_dom"/>
</dbReference>
<dbReference type="PANTHER" id="PTHR32401:SF16">
    <property type="entry name" value="CONCANAVALIN A-LIKE LECTIN FAMILY PROTEIN"/>
    <property type="match status" value="1"/>
</dbReference>
<dbReference type="Pfam" id="PF07589">
    <property type="entry name" value="PEP-CTERM"/>
    <property type="match status" value="1"/>
</dbReference>
<evidence type="ECO:0000259" key="3">
    <source>
        <dbReference type="Pfam" id="PF07589"/>
    </source>
</evidence>
<dbReference type="EMBL" id="CP017305">
    <property type="protein sequence ID" value="AOS84084.1"/>
    <property type="molecule type" value="Genomic_DNA"/>
</dbReference>
<dbReference type="Gene3D" id="2.60.120.200">
    <property type="match status" value="1"/>
</dbReference>
<feature type="signal peptide" evidence="1">
    <location>
        <begin position="1"/>
        <end position="23"/>
    </location>
</feature>
<organism evidence="4 5">
    <name type="scientific">Chlorobaculum limnaeum</name>
    <dbReference type="NCBI Taxonomy" id="274537"/>
    <lineage>
        <taxon>Bacteria</taxon>
        <taxon>Pseudomonadati</taxon>
        <taxon>Chlorobiota</taxon>
        <taxon>Chlorobiia</taxon>
        <taxon>Chlorobiales</taxon>
        <taxon>Chlorobiaceae</taxon>
        <taxon>Chlorobaculum</taxon>
    </lineage>
</organism>
<dbReference type="GO" id="GO:0030246">
    <property type="term" value="F:carbohydrate binding"/>
    <property type="evidence" value="ECO:0007669"/>
    <property type="project" value="InterPro"/>
</dbReference>
<dbReference type="STRING" id="274537.BIU88_08005"/>
<dbReference type="AlphaFoldDB" id="A0A1D8D605"/>
<evidence type="ECO:0000313" key="5">
    <source>
        <dbReference type="Proteomes" id="UP000095185"/>
    </source>
</evidence>
<dbReference type="InterPro" id="IPR013424">
    <property type="entry name" value="Ice-binding_C"/>
</dbReference>
<reference evidence="4" key="1">
    <citation type="submission" date="2016-09" db="EMBL/GenBank/DDBJ databases">
        <title>Genome sequence of Chlorobaculum limnaeum.</title>
        <authorList>
            <person name="Liu Z."/>
            <person name="Tank M."/>
            <person name="Bryant D.A."/>
        </authorList>
    </citation>
    <scope>NUCLEOTIDE SEQUENCE [LARGE SCALE GENOMIC DNA]</scope>
    <source>
        <strain evidence="4">DSM 1677</strain>
    </source>
</reference>
<dbReference type="NCBIfam" id="TIGR02595">
    <property type="entry name" value="PEP_CTERM"/>
    <property type="match status" value="1"/>
</dbReference>
<dbReference type="KEGG" id="clz:BIU88_08005"/>
<dbReference type="InterPro" id="IPR050258">
    <property type="entry name" value="Leguminous_Lectin"/>
</dbReference>
<feature type="chain" id="PRO_5009106604" description="Legume lectin domain-containing protein" evidence="1">
    <location>
        <begin position="24"/>
        <end position="282"/>
    </location>
</feature>
<keyword evidence="1" id="KW-0732">Signal</keyword>
<dbReference type="OrthoDB" id="2657374at2"/>